<sequence length="631" mass="71918">MTGGIKIKVDSHLQLIISNIEYFLINQTLKYCSQCIQFSITEINKNIKQQKSAAPFIKKKQKKKQIQKIKNSITQPSVQPYKSVSVEEQYIYSSLRNSSQGYKYEFNYEKNNNQNMNQRNNLKNHLYYQANKQPKIFTSQAFDTKTISYKEKQIIEEMIMQDPYQDSFMIYDPSRIHEITKTWNSTIPWISIRYAVKCNPLKCLLKDLSKLGCGFDVASQGELQRLIDIGVEPERIIYSNPFKCEKALLHAYNYGVRLTVADTLGELEKIKSLAPKMKILWRISVQEENQKKGTISFAEKFGDPMSSISEIQQKFENLFQKGYKISGIHFHAGSNHTGSDNFQEWLTVARQCMIAAKQIGHPMEILDIGGGFAANYINESFTQVLQYTEKDPIGCQFLAEPGRHIASRLFKLACRVIGKRDEGNGGKISLYVNDGIYHAFNKVSTDGVTLNGQKLFGEEKNNNCDNKFLDLESCAEVKATIYGQTCDGLDVIASDVTVPRNIEIGDWFVFGGMGAYTFSLVSNFNSMESCKNILVINDHEILVPQDNNDAQNMLTNSNDSLNQSFENLDVNDQNYQGQTFENDSIPKKNKKIRKQSTNKNYHYKEATALQLESILTDDSSLLPQILNQDLI</sequence>
<dbReference type="InterPro" id="IPR022643">
    <property type="entry name" value="De-COase2_C"/>
</dbReference>
<dbReference type="Proteomes" id="UP000054937">
    <property type="component" value="Unassembled WGS sequence"/>
</dbReference>
<evidence type="ECO:0000256" key="8">
    <source>
        <dbReference type="ARBA" id="ARBA00049127"/>
    </source>
</evidence>
<evidence type="ECO:0000259" key="12">
    <source>
        <dbReference type="Pfam" id="PF02784"/>
    </source>
</evidence>
<dbReference type="InterPro" id="IPR002433">
    <property type="entry name" value="Orn_de-COase"/>
</dbReference>
<evidence type="ECO:0000313" key="14">
    <source>
        <dbReference type="Proteomes" id="UP000054937"/>
    </source>
</evidence>
<name>A0A0V0R6F8_PSEPJ</name>
<dbReference type="Gene3D" id="2.40.37.10">
    <property type="entry name" value="Lyase, Ornithine Decarboxylase, Chain A, domain 1"/>
    <property type="match status" value="1"/>
</dbReference>
<evidence type="ECO:0000256" key="2">
    <source>
        <dbReference type="ARBA" id="ARBA00008872"/>
    </source>
</evidence>
<keyword evidence="3 9" id="KW-0663">Pyridoxal phosphate</keyword>
<feature type="modified residue" description="N6-(pyridoxal phosphate)lysine" evidence="9">
    <location>
        <position position="197"/>
    </location>
</feature>
<dbReference type="PRINTS" id="PR01179">
    <property type="entry name" value="ODADCRBXLASE"/>
</dbReference>
<dbReference type="SUPFAM" id="SSF50621">
    <property type="entry name" value="Alanine racemase C-terminal domain-like"/>
    <property type="match status" value="1"/>
</dbReference>
<dbReference type="InterPro" id="IPR029066">
    <property type="entry name" value="PLP-binding_barrel"/>
</dbReference>
<dbReference type="PRINTS" id="PR01182">
    <property type="entry name" value="ORNDCRBXLASE"/>
</dbReference>
<proteinExistence type="inferred from homology"/>
<dbReference type="PANTHER" id="PTHR11482:SF6">
    <property type="entry name" value="ORNITHINE DECARBOXYLASE 1-RELATED"/>
    <property type="match status" value="1"/>
</dbReference>
<evidence type="ECO:0000256" key="6">
    <source>
        <dbReference type="ARBA" id="ARBA00034138"/>
    </source>
</evidence>
<dbReference type="PROSITE" id="PS00878">
    <property type="entry name" value="ODR_DC_2_1"/>
    <property type="match status" value="1"/>
</dbReference>
<comment type="caution">
    <text evidence="13">The sequence shown here is derived from an EMBL/GenBank/DDBJ whole genome shotgun (WGS) entry which is preliminary data.</text>
</comment>
<dbReference type="PANTHER" id="PTHR11482">
    <property type="entry name" value="ARGININE/DIAMINOPIMELATE/ORNITHINE DECARBOXYLASE"/>
    <property type="match status" value="1"/>
</dbReference>
<dbReference type="SUPFAM" id="SSF51419">
    <property type="entry name" value="PLP-binding barrel"/>
    <property type="match status" value="1"/>
</dbReference>
<dbReference type="InParanoid" id="A0A0V0R6F8"/>
<evidence type="ECO:0000256" key="3">
    <source>
        <dbReference type="ARBA" id="ARBA00022898"/>
    </source>
</evidence>
<protein>
    <recommendedName>
        <fullName evidence="6">ornithine decarboxylase</fullName>
        <ecNumber evidence="6">4.1.1.17</ecNumber>
    </recommendedName>
</protein>
<dbReference type="EMBL" id="LDAU01000040">
    <property type="protein sequence ID" value="KRX10081.1"/>
    <property type="molecule type" value="Genomic_DNA"/>
</dbReference>
<dbReference type="Pfam" id="PF02784">
    <property type="entry name" value="Orn_Arg_deC_N"/>
    <property type="match status" value="1"/>
</dbReference>
<evidence type="ECO:0000256" key="7">
    <source>
        <dbReference type="ARBA" id="ARBA00046672"/>
    </source>
</evidence>
<evidence type="ECO:0000259" key="11">
    <source>
        <dbReference type="Pfam" id="PF00278"/>
    </source>
</evidence>
<accession>A0A0V0R6F8</accession>
<comment type="similarity">
    <text evidence="2 10">Belongs to the Orn/Lys/Arg decarboxylase class-II family.</text>
</comment>
<organism evidence="13 14">
    <name type="scientific">Pseudocohnilembus persalinus</name>
    <name type="common">Ciliate</name>
    <dbReference type="NCBI Taxonomy" id="266149"/>
    <lineage>
        <taxon>Eukaryota</taxon>
        <taxon>Sar</taxon>
        <taxon>Alveolata</taxon>
        <taxon>Ciliophora</taxon>
        <taxon>Intramacronucleata</taxon>
        <taxon>Oligohymenophorea</taxon>
        <taxon>Scuticociliatia</taxon>
        <taxon>Philasterida</taxon>
        <taxon>Pseudocohnilembidae</taxon>
        <taxon>Pseudocohnilembus</taxon>
    </lineage>
</organism>
<dbReference type="FunFam" id="3.20.20.10:FF:000008">
    <property type="entry name" value="Ornithine decarboxylase"/>
    <property type="match status" value="1"/>
</dbReference>
<dbReference type="InterPro" id="IPR022653">
    <property type="entry name" value="De-COase2_pyr-phos_BS"/>
</dbReference>
<dbReference type="OrthoDB" id="287243at2759"/>
<keyword evidence="4" id="KW-0456">Lyase</keyword>
<dbReference type="OMA" id="WISIRYA"/>
<dbReference type="EC" id="4.1.1.17" evidence="6"/>
<gene>
    <name evidence="13" type="ORF">PPERSA_08484</name>
</gene>
<feature type="domain" description="Orn/DAP/Arg decarboxylase 2 N-terminal" evidence="12">
    <location>
        <begin position="175"/>
        <end position="406"/>
    </location>
</feature>
<comment type="subunit">
    <text evidence="7">Homodimer. Only the dimer is catalytically active, as the active sites are constructed of residues from both monomers.</text>
</comment>
<comment type="catalytic activity">
    <reaction evidence="8">
        <text>L-ornithine + H(+) = putrescine + CO2</text>
        <dbReference type="Rhea" id="RHEA:22964"/>
        <dbReference type="ChEBI" id="CHEBI:15378"/>
        <dbReference type="ChEBI" id="CHEBI:16526"/>
        <dbReference type="ChEBI" id="CHEBI:46911"/>
        <dbReference type="ChEBI" id="CHEBI:326268"/>
        <dbReference type="EC" id="4.1.1.17"/>
    </reaction>
</comment>
<dbReference type="GO" id="GO:0033387">
    <property type="term" value="P:putrescine biosynthetic process from arginine, via ornithine"/>
    <property type="evidence" value="ECO:0007669"/>
    <property type="project" value="TreeGrafter"/>
</dbReference>
<dbReference type="InterPro" id="IPR000183">
    <property type="entry name" value="Orn/DAP/Arg_de-COase"/>
</dbReference>
<evidence type="ECO:0000256" key="1">
    <source>
        <dbReference type="ARBA" id="ARBA00001933"/>
    </source>
</evidence>
<evidence type="ECO:0000256" key="5">
    <source>
        <dbReference type="ARBA" id="ARBA00034115"/>
    </source>
</evidence>
<comment type="cofactor">
    <cofactor evidence="1 9">
        <name>pyridoxal 5'-phosphate</name>
        <dbReference type="ChEBI" id="CHEBI:597326"/>
    </cofactor>
</comment>
<dbReference type="Gene3D" id="3.20.20.10">
    <property type="entry name" value="Alanine racemase"/>
    <property type="match status" value="1"/>
</dbReference>
<feature type="domain" description="Orn/DAP/Arg decarboxylase 2 C-terminal" evidence="11">
    <location>
        <begin position="408"/>
        <end position="514"/>
    </location>
</feature>
<evidence type="ECO:0000256" key="10">
    <source>
        <dbReference type="RuleBase" id="RU003737"/>
    </source>
</evidence>
<comment type="pathway">
    <text evidence="5">Amine and polyamine biosynthesis; putrescine biosynthesis via L-ornithine pathway; putrescine from L-ornithine: step 1/1.</text>
</comment>
<dbReference type="AlphaFoldDB" id="A0A0V0R6F8"/>
<evidence type="ECO:0000313" key="13">
    <source>
        <dbReference type="EMBL" id="KRX10081.1"/>
    </source>
</evidence>
<evidence type="ECO:0000256" key="9">
    <source>
        <dbReference type="PIRSR" id="PIRSR600183-50"/>
    </source>
</evidence>
<reference evidence="13 14" key="1">
    <citation type="journal article" date="2015" name="Sci. Rep.">
        <title>Genome of the facultative scuticociliatosis pathogen Pseudocohnilembus persalinus provides insight into its virulence through horizontal gene transfer.</title>
        <authorList>
            <person name="Xiong J."/>
            <person name="Wang G."/>
            <person name="Cheng J."/>
            <person name="Tian M."/>
            <person name="Pan X."/>
            <person name="Warren A."/>
            <person name="Jiang C."/>
            <person name="Yuan D."/>
            <person name="Miao W."/>
        </authorList>
    </citation>
    <scope>NUCLEOTIDE SEQUENCE [LARGE SCALE GENOMIC DNA]</scope>
    <source>
        <strain evidence="13">36N120E</strain>
    </source>
</reference>
<keyword evidence="14" id="KW-1185">Reference proteome</keyword>
<dbReference type="InterPro" id="IPR009006">
    <property type="entry name" value="Ala_racemase/Decarboxylase_C"/>
</dbReference>
<feature type="active site" description="Proton donor" evidence="9">
    <location>
        <position position="486"/>
    </location>
</feature>
<dbReference type="Pfam" id="PF00278">
    <property type="entry name" value="Orn_DAP_Arg_deC"/>
    <property type="match status" value="1"/>
</dbReference>
<dbReference type="InterPro" id="IPR022644">
    <property type="entry name" value="De-COase2_N"/>
</dbReference>
<dbReference type="GO" id="GO:0004586">
    <property type="term" value="F:ornithine decarboxylase activity"/>
    <property type="evidence" value="ECO:0007669"/>
    <property type="project" value="UniProtKB-EC"/>
</dbReference>
<dbReference type="GO" id="GO:0005737">
    <property type="term" value="C:cytoplasm"/>
    <property type="evidence" value="ECO:0007669"/>
    <property type="project" value="TreeGrafter"/>
</dbReference>
<evidence type="ECO:0000256" key="4">
    <source>
        <dbReference type="ARBA" id="ARBA00023239"/>
    </source>
</evidence>